<gene>
    <name evidence="2" type="ORF">LCGC14_1256250</name>
</gene>
<reference evidence="2" key="1">
    <citation type="journal article" date="2015" name="Nature">
        <title>Complex archaea that bridge the gap between prokaryotes and eukaryotes.</title>
        <authorList>
            <person name="Spang A."/>
            <person name="Saw J.H."/>
            <person name="Jorgensen S.L."/>
            <person name="Zaremba-Niedzwiedzka K."/>
            <person name="Martijn J."/>
            <person name="Lind A.E."/>
            <person name="van Eijk R."/>
            <person name="Schleper C."/>
            <person name="Guy L."/>
            <person name="Ettema T.J."/>
        </authorList>
    </citation>
    <scope>NUCLEOTIDE SEQUENCE</scope>
</reference>
<evidence type="ECO:0000256" key="1">
    <source>
        <dbReference type="SAM" id="MobiDB-lite"/>
    </source>
</evidence>
<sequence length="104" mass="12020">MEAKWSKDWQEDNGQFIPYPATWLNGECWEDEFNKPVKPNVTAPDSPPKPIKRMCNPDDSPMSMRQILVATGKARTVQIFDKLEDQKKRKENAKKLLEGKDKGE</sequence>
<organism evidence="2">
    <name type="scientific">marine sediment metagenome</name>
    <dbReference type="NCBI Taxonomy" id="412755"/>
    <lineage>
        <taxon>unclassified sequences</taxon>
        <taxon>metagenomes</taxon>
        <taxon>ecological metagenomes</taxon>
    </lineage>
</organism>
<accession>A0A0F9L4T6</accession>
<comment type="caution">
    <text evidence="2">The sequence shown here is derived from an EMBL/GenBank/DDBJ whole genome shotgun (WGS) entry which is preliminary data.</text>
</comment>
<name>A0A0F9L4T6_9ZZZZ</name>
<feature type="region of interest" description="Disordered" evidence="1">
    <location>
        <begin position="36"/>
        <end position="61"/>
    </location>
</feature>
<proteinExistence type="predicted"/>
<evidence type="ECO:0000313" key="2">
    <source>
        <dbReference type="EMBL" id="KKM88693.1"/>
    </source>
</evidence>
<dbReference type="AlphaFoldDB" id="A0A0F9L4T6"/>
<protein>
    <submittedName>
        <fullName evidence="2">Uncharacterized protein</fullName>
    </submittedName>
</protein>
<dbReference type="EMBL" id="LAZR01006925">
    <property type="protein sequence ID" value="KKM88693.1"/>
    <property type="molecule type" value="Genomic_DNA"/>
</dbReference>